<name>A0AB39L7N2_9MICC</name>
<reference evidence="1" key="1">
    <citation type="submission" date="2024-07" db="EMBL/GenBank/DDBJ databases">
        <authorList>
            <person name="fu j."/>
        </authorList>
    </citation>
    <scope>NUCLEOTIDE SEQUENCE</scope>
    <source>
        <strain evidence="1">P10A9</strain>
    </source>
</reference>
<accession>A0AB39L7N2</accession>
<sequence length="78" mass="8609">MTSLIGPLVIVPEDLLPAFIAAIEARPCPDCNAEVLHLHDPSGAVHRCVIRHEDSCPSYRAGLNRAQRRAAARKEQRK</sequence>
<organism evidence="1">
    <name type="scientific">Sinomonas puerhi</name>
    <dbReference type="NCBI Taxonomy" id="3238584"/>
    <lineage>
        <taxon>Bacteria</taxon>
        <taxon>Bacillati</taxon>
        <taxon>Actinomycetota</taxon>
        <taxon>Actinomycetes</taxon>
        <taxon>Micrococcales</taxon>
        <taxon>Micrococcaceae</taxon>
        <taxon>Sinomonas</taxon>
    </lineage>
</organism>
<protein>
    <submittedName>
        <fullName evidence="1">Uncharacterized protein</fullName>
    </submittedName>
</protein>
<evidence type="ECO:0000313" key="1">
    <source>
        <dbReference type="EMBL" id="XDP47006.1"/>
    </source>
</evidence>
<proteinExistence type="predicted"/>
<gene>
    <name evidence="1" type="ORF">AB5L97_08480</name>
</gene>
<dbReference type="KEGG" id="spue:AB5L97_08480"/>
<dbReference type="AlphaFoldDB" id="A0AB39L7N2"/>
<dbReference type="EMBL" id="CP163302">
    <property type="protein sequence ID" value="XDP47006.1"/>
    <property type="molecule type" value="Genomic_DNA"/>
</dbReference>
<dbReference type="RefSeq" id="WP_369047178.1">
    <property type="nucleotide sequence ID" value="NZ_CP163302.1"/>
</dbReference>